<evidence type="ECO:0000313" key="4">
    <source>
        <dbReference type="Proteomes" id="UP000283090"/>
    </source>
</evidence>
<evidence type="ECO:0000313" key="3">
    <source>
        <dbReference type="EMBL" id="RVD89110.1"/>
    </source>
</evidence>
<dbReference type="SUPFAM" id="SSF56112">
    <property type="entry name" value="Protein kinase-like (PK-like)"/>
    <property type="match status" value="1"/>
</dbReference>
<dbReference type="Proteomes" id="UP000283090">
    <property type="component" value="Unassembled WGS sequence"/>
</dbReference>
<dbReference type="EMBL" id="SAEB01000001">
    <property type="protein sequence ID" value="RVD89110.1"/>
    <property type="molecule type" value="Genomic_DNA"/>
</dbReference>
<comment type="caution">
    <text evidence="3">The sequence shown here is derived from an EMBL/GenBank/DDBJ whole genome shotgun (WGS) entry which is preliminary data.</text>
</comment>
<dbReference type="PROSITE" id="PS50011">
    <property type="entry name" value="PROTEIN_KINASE_DOM"/>
    <property type="match status" value="1"/>
</dbReference>
<organism evidence="3 4">
    <name type="scientific">Arthrobotrys flagrans</name>
    <name type="common">Nematode-trapping fungus</name>
    <name type="synonym">Trichothecium flagrans</name>
    <dbReference type="NCBI Taxonomy" id="97331"/>
    <lineage>
        <taxon>Eukaryota</taxon>
        <taxon>Fungi</taxon>
        <taxon>Dikarya</taxon>
        <taxon>Ascomycota</taxon>
        <taxon>Pezizomycotina</taxon>
        <taxon>Orbiliomycetes</taxon>
        <taxon>Orbiliales</taxon>
        <taxon>Orbiliaceae</taxon>
        <taxon>Arthrobotrys</taxon>
    </lineage>
</organism>
<sequence>MNPNPRVPKPAGNGEPKQPIGIPSRPAVAGFAPFSWDLSYNSIEALPPPIPDRLRSLRILEPQEASDNPTSSSPPQSMTEAMLASAIGIIVTPTPVSRSGYSPPVYSLPKSYEKDFKVKQALGFGAFGEVAIVRVIAADDGGIAHGFRLRPGIELVAKKIRTDPIKQHTIYSREWNILDTLRGHRNLLHAVWDLSGLMKNYKDDLRERKQKHGFSRFITPKEFLWLGALPEGVAYEVMTNVARGLAWMQYGIRDWPRDSAIDPDWTAIMHNDIKPDNVFMVSREPGDECPYPIFKIGDLGAASKTDTVAFVGNTATASPAS</sequence>
<dbReference type="OrthoDB" id="310217at2759"/>
<keyword evidence="4" id="KW-1185">Reference proteome</keyword>
<dbReference type="AlphaFoldDB" id="A0A437AEF7"/>
<dbReference type="InterPro" id="IPR011009">
    <property type="entry name" value="Kinase-like_dom_sf"/>
</dbReference>
<gene>
    <name evidence="3" type="ORF">DFL_000131</name>
</gene>
<dbReference type="PROSITE" id="PS00108">
    <property type="entry name" value="PROTEIN_KINASE_ST"/>
    <property type="match status" value="1"/>
</dbReference>
<evidence type="ECO:0000259" key="2">
    <source>
        <dbReference type="PROSITE" id="PS50011"/>
    </source>
</evidence>
<dbReference type="VEuPathDB" id="FungiDB:DFL_000131"/>
<reference evidence="3 4" key="1">
    <citation type="submission" date="2019-01" db="EMBL/GenBank/DDBJ databases">
        <title>Intercellular communication is required for trap formation in the nematode-trapping fungus Duddingtonia flagrans.</title>
        <authorList>
            <person name="Youssar L."/>
            <person name="Wernet V."/>
            <person name="Hensel N."/>
            <person name="Hildebrandt H.-G."/>
            <person name="Fischer R."/>
        </authorList>
    </citation>
    <scope>NUCLEOTIDE SEQUENCE [LARGE SCALE GENOMIC DNA]</scope>
    <source>
        <strain evidence="3 4">CBS H-5679</strain>
    </source>
</reference>
<dbReference type="InterPro" id="IPR000719">
    <property type="entry name" value="Prot_kinase_dom"/>
</dbReference>
<name>A0A437AEF7_ARTFL</name>
<evidence type="ECO:0000256" key="1">
    <source>
        <dbReference type="SAM" id="MobiDB-lite"/>
    </source>
</evidence>
<dbReference type="InterPro" id="IPR008271">
    <property type="entry name" value="Ser/Thr_kinase_AS"/>
</dbReference>
<dbReference type="GO" id="GO:0005524">
    <property type="term" value="F:ATP binding"/>
    <property type="evidence" value="ECO:0007669"/>
    <property type="project" value="InterPro"/>
</dbReference>
<dbReference type="Gene3D" id="1.10.510.10">
    <property type="entry name" value="Transferase(Phosphotransferase) domain 1"/>
    <property type="match status" value="1"/>
</dbReference>
<dbReference type="STRING" id="97331.A0A437AEF7"/>
<proteinExistence type="predicted"/>
<feature type="region of interest" description="Disordered" evidence="1">
    <location>
        <begin position="1"/>
        <end position="24"/>
    </location>
</feature>
<dbReference type="RefSeq" id="XP_067494654.1">
    <property type="nucleotide sequence ID" value="XM_067629908.1"/>
</dbReference>
<protein>
    <recommendedName>
        <fullName evidence="2">Protein kinase domain-containing protein</fullName>
    </recommendedName>
</protein>
<dbReference type="GeneID" id="93582442"/>
<accession>A0A437AEF7</accession>
<dbReference type="GO" id="GO:0004672">
    <property type="term" value="F:protein kinase activity"/>
    <property type="evidence" value="ECO:0007669"/>
    <property type="project" value="InterPro"/>
</dbReference>
<feature type="domain" description="Protein kinase" evidence="2">
    <location>
        <begin position="116"/>
        <end position="321"/>
    </location>
</feature>